<keyword evidence="2" id="KW-0472">Membrane</keyword>
<sequence>MGGGLNHQDDPAYNPYTQNQTGSLDQPRSHSVSQATNTPNVASPSALPRVAATPTLVPVSAPAPAPPPAVVYVPVAANSAGATSHSNTFASQQVPLRRRMTDCTLIWWMVFFLCFCPLSLIALPCFLDSYREKEPVPQPTTGNQGIVVVQQPARMAQPEVDLEKGVAVHHQTTRVG</sequence>
<accession>A0A5E8BV45</accession>
<evidence type="ECO:0000313" key="4">
    <source>
        <dbReference type="Proteomes" id="UP000398389"/>
    </source>
</evidence>
<gene>
    <name evidence="3" type="ORF">SAPINGB_P004359</name>
</gene>
<evidence type="ECO:0000313" key="3">
    <source>
        <dbReference type="EMBL" id="VVT54981.1"/>
    </source>
</evidence>
<feature type="region of interest" description="Disordered" evidence="1">
    <location>
        <begin position="1"/>
        <end position="46"/>
    </location>
</feature>
<protein>
    <submittedName>
        <fullName evidence="3">Uncharacterized protein</fullName>
    </submittedName>
</protein>
<keyword evidence="2" id="KW-0812">Transmembrane</keyword>
<dbReference type="GeneID" id="43583174"/>
<name>A0A5E8BV45_9ASCO</name>
<evidence type="ECO:0000256" key="2">
    <source>
        <dbReference type="SAM" id="Phobius"/>
    </source>
</evidence>
<organism evidence="3 4">
    <name type="scientific">Magnusiomyces paraingens</name>
    <dbReference type="NCBI Taxonomy" id="2606893"/>
    <lineage>
        <taxon>Eukaryota</taxon>
        <taxon>Fungi</taxon>
        <taxon>Dikarya</taxon>
        <taxon>Ascomycota</taxon>
        <taxon>Saccharomycotina</taxon>
        <taxon>Dipodascomycetes</taxon>
        <taxon>Dipodascales</taxon>
        <taxon>Dipodascaceae</taxon>
        <taxon>Magnusiomyces</taxon>
    </lineage>
</organism>
<dbReference type="RefSeq" id="XP_031854965.1">
    <property type="nucleotide sequence ID" value="XM_031999074.1"/>
</dbReference>
<evidence type="ECO:0000256" key="1">
    <source>
        <dbReference type="SAM" id="MobiDB-lite"/>
    </source>
</evidence>
<feature type="transmembrane region" description="Helical" evidence="2">
    <location>
        <begin position="105"/>
        <end position="127"/>
    </location>
</feature>
<keyword evidence="2" id="KW-1133">Transmembrane helix</keyword>
<proteinExistence type="predicted"/>
<dbReference type="EMBL" id="CABVLU010000003">
    <property type="protein sequence ID" value="VVT54981.1"/>
    <property type="molecule type" value="Genomic_DNA"/>
</dbReference>
<reference evidence="3 4" key="1">
    <citation type="submission" date="2019-09" db="EMBL/GenBank/DDBJ databases">
        <authorList>
            <person name="Brejova B."/>
        </authorList>
    </citation>
    <scope>NUCLEOTIDE SEQUENCE [LARGE SCALE GENOMIC DNA]</scope>
</reference>
<dbReference type="Proteomes" id="UP000398389">
    <property type="component" value="Unassembled WGS sequence"/>
</dbReference>
<feature type="compositionally biased region" description="Polar residues" evidence="1">
    <location>
        <begin position="15"/>
        <end position="43"/>
    </location>
</feature>
<dbReference type="AlphaFoldDB" id="A0A5E8BV45"/>
<keyword evidence="4" id="KW-1185">Reference proteome</keyword>